<evidence type="ECO:0000256" key="22">
    <source>
        <dbReference type="PROSITE-ProRule" id="PRU01355"/>
    </source>
</evidence>
<feature type="disulfide bond" evidence="19 22">
    <location>
        <begin position="73"/>
        <end position="91"/>
    </location>
</feature>
<accession>A0A8J2P1F8</accession>
<evidence type="ECO:0000256" key="6">
    <source>
        <dbReference type="ARBA" id="ARBA00022729"/>
    </source>
</evidence>
<evidence type="ECO:0000313" key="24">
    <source>
        <dbReference type="Proteomes" id="UP000708208"/>
    </source>
</evidence>
<protein>
    <recommendedName>
        <fullName evidence="14">Angiotensin-converting enzyme</fullName>
        <ecNumber evidence="13">3.4.15.1</ecNumber>
    </recommendedName>
    <alternativeName>
        <fullName evidence="16">Dipeptidyl carboxypeptidase I</fullName>
    </alternativeName>
    <alternativeName>
        <fullName evidence="15">Kininase II</fullName>
    </alternativeName>
</protein>
<feature type="binding site" evidence="18">
    <location>
        <position position="104"/>
    </location>
    <ligand>
        <name>Zn(2+)</name>
        <dbReference type="ChEBI" id="CHEBI:29105"/>
        <label>1</label>
        <note>catalytic</note>
    </ligand>
</feature>
<sequence>MWSQSWVNIMDIVKPYNKSSIDVTEKMVEKGMQPVDMAKIAEEFFVSLGLTAMPSEFWSGSVLEKPKDREIICHASAWDMCNGKDFWIKQCTRVNMEDLVTLHHEMGHTQYQMQYKNQPKIFRDGANPGFHEAIGDLMALSVQTPHHLHGIGLLDQFEEDEEAEINYLLSMALEKIAFLPFGYLMDLWRWNVYKNKTNPDTYNCDWWDLREQYQGVSPPEVRTEDDFDPGSKFHITTNSPYIQYFVSSIVQFQFHQALCITADQFDPANRVGKPLHKCDIYRSHAAGEKLAKMLQLGSSKPWPEALEIVTGKRQLDASAILDYFHPLIVWLEKENNKTKEHIGWVRDKSHPPCLRTKTKKSGSQSNSNPSITFILGVFLCAVSLTKLDFFLVN</sequence>
<dbReference type="GO" id="GO:0046872">
    <property type="term" value="F:metal ion binding"/>
    <property type="evidence" value="ECO:0007669"/>
    <property type="project" value="UniProtKB-KW"/>
</dbReference>
<dbReference type="OrthoDB" id="10029630at2759"/>
<dbReference type="FunFam" id="1.10.1370.30:FF:000004">
    <property type="entry name" value="Angiotensin-converting enzyme"/>
    <property type="match status" value="1"/>
</dbReference>
<feature type="binding site" evidence="18">
    <location>
        <position position="108"/>
    </location>
    <ligand>
        <name>Zn(2+)</name>
        <dbReference type="ChEBI" id="CHEBI:29105"/>
        <label>1</label>
        <note>catalytic</note>
    </ligand>
</feature>
<feature type="binding site" evidence="21">
    <location>
        <position position="108"/>
    </location>
    <ligand>
        <name>Zn(2+)</name>
        <dbReference type="ChEBI" id="CHEBI:29105"/>
        <label>2</label>
        <note>catalytic</note>
    </ligand>
</feature>
<comment type="cofactor">
    <cofactor evidence="1">
        <name>Zn(2+)</name>
        <dbReference type="ChEBI" id="CHEBI:29105"/>
    </cofactor>
</comment>
<keyword evidence="5 18" id="KW-0479">Metal-binding</keyword>
<dbReference type="InterPro" id="IPR001548">
    <property type="entry name" value="Peptidase_M2"/>
</dbReference>
<evidence type="ECO:0000256" key="11">
    <source>
        <dbReference type="ARBA" id="ARBA00023180"/>
    </source>
</evidence>
<organism evidence="23 24">
    <name type="scientific">Allacma fusca</name>
    <dbReference type="NCBI Taxonomy" id="39272"/>
    <lineage>
        <taxon>Eukaryota</taxon>
        <taxon>Metazoa</taxon>
        <taxon>Ecdysozoa</taxon>
        <taxon>Arthropoda</taxon>
        <taxon>Hexapoda</taxon>
        <taxon>Collembola</taxon>
        <taxon>Symphypleona</taxon>
        <taxon>Sminthuridae</taxon>
        <taxon>Allacma</taxon>
    </lineage>
</organism>
<keyword evidence="3" id="KW-0121">Carboxypeptidase</keyword>
<feature type="binding site" evidence="18">
    <location>
        <position position="132"/>
    </location>
    <ligand>
        <name>Zn(2+)</name>
        <dbReference type="ChEBI" id="CHEBI:29105"/>
        <label>1</label>
        <note>catalytic</note>
    </ligand>
</feature>
<dbReference type="GO" id="GO:0008241">
    <property type="term" value="F:peptidyl-dipeptidase activity"/>
    <property type="evidence" value="ECO:0007669"/>
    <property type="project" value="UniProtKB-EC"/>
</dbReference>
<keyword evidence="8 18" id="KW-0862">Zinc</keyword>
<feature type="active site" description="Proton acceptor 1" evidence="17">
    <location>
        <position position="105"/>
    </location>
</feature>
<evidence type="ECO:0000256" key="3">
    <source>
        <dbReference type="ARBA" id="ARBA00022645"/>
    </source>
</evidence>
<dbReference type="EMBL" id="CAJVCH010149394">
    <property type="protein sequence ID" value="CAG7727489.1"/>
    <property type="molecule type" value="Genomic_DNA"/>
</dbReference>
<dbReference type="GO" id="GO:0005886">
    <property type="term" value="C:plasma membrane"/>
    <property type="evidence" value="ECO:0007669"/>
    <property type="project" value="TreeGrafter"/>
</dbReference>
<evidence type="ECO:0000256" key="5">
    <source>
        <dbReference type="ARBA" id="ARBA00022723"/>
    </source>
</evidence>
<keyword evidence="6" id="KW-0732">Signal</keyword>
<feature type="active site" description="Proton donor 2" evidence="20">
    <location>
        <position position="234"/>
    </location>
</feature>
<evidence type="ECO:0000256" key="21">
    <source>
        <dbReference type="PIRSR" id="PIRSR601548-8"/>
    </source>
</evidence>
<gene>
    <name evidence="23" type="ORF">AFUS01_LOCUS16330</name>
</gene>
<evidence type="ECO:0000256" key="19">
    <source>
        <dbReference type="PIRSR" id="PIRSR601548-4"/>
    </source>
</evidence>
<evidence type="ECO:0000256" key="15">
    <source>
        <dbReference type="ARBA" id="ARBA00041692"/>
    </source>
</evidence>
<feature type="binding site" evidence="21">
    <location>
        <position position="132"/>
    </location>
    <ligand>
        <name>Zn(2+)</name>
        <dbReference type="ChEBI" id="CHEBI:29105"/>
        <label>2</label>
        <note>catalytic</note>
    </ligand>
</feature>
<dbReference type="GO" id="GO:0004180">
    <property type="term" value="F:carboxypeptidase activity"/>
    <property type="evidence" value="ECO:0007669"/>
    <property type="project" value="UniProtKB-KW"/>
</dbReference>
<evidence type="ECO:0000256" key="18">
    <source>
        <dbReference type="PIRSR" id="PIRSR601548-3"/>
    </source>
</evidence>
<keyword evidence="7" id="KW-0378">Hydrolase</keyword>
<dbReference type="GO" id="GO:0008237">
    <property type="term" value="F:metallopeptidase activity"/>
    <property type="evidence" value="ECO:0007669"/>
    <property type="project" value="UniProtKB-KW"/>
</dbReference>
<evidence type="ECO:0000256" key="1">
    <source>
        <dbReference type="ARBA" id="ARBA00001947"/>
    </source>
</evidence>
<feature type="disulfide bond" evidence="19">
    <location>
        <begin position="259"/>
        <end position="278"/>
    </location>
</feature>
<comment type="caution">
    <text evidence="23">The sequence shown here is derived from an EMBL/GenBank/DDBJ whole genome shotgun (WGS) entry which is preliminary data.</text>
</comment>
<keyword evidence="11" id="KW-0325">Glycoprotein</keyword>
<evidence type="ECO:0000256" key="16">
    <source>
        <dbReference type="ARBA" id="ARBA00042621"/>
    </source>
</evidence>
<dbReference type="PROSITE" id="PS52011">
    <property type="entry name" value="PEPTIDASE_M2"/>
    <property type="match status" value="1"/>
</dbReference>
<comment type="caution">
    <text evidence="22">Lacks conserved residue(s) required for the propagation of feature annotation.</text>
</comment>
<name>A0A8J2P1F8_9HEXA</name>
<feature type="active site" description="Proton donor 1" evidence="17">
    <location>
        <position position="234"/>
    </location>
</feature>
<dbReference type="CDD" id="cd06461">
    <property type="entry name" value="M2_ACE"/>
    <property type="match status" value="1"/>
</dbReference>
<feature type="binding site" evidence="21">
    <location>
        <position position="104"/>
    </location>
    <ligand>
        <name>Zn(2+)</name>
        <dbReference type="ChEBI" id="CHEBI:29105"/>
        <label>2</label>
        <note>catalytic</note>
    </ligand>
</feature>
<dbReference type="PANTHER" id="PTHR10514">
    <property type="entry name" value="ANGIOTENSIN-CONVERTING ENZYME"/>
    <property type="match status" value="1"/>
</dbReference>
<evidence type="ECO:0000256" key="4">
    <source>
        <dbReference type="ARBA" id="ARBA00022670"/>
    </source>
</evidence>
<keyword evidence="4" id="KW-0645">Protease</keyword>
<keyword evidence="10 19" id="KW-1015">Disulfide bond</keyword>
<dbReference type="Pfam" id="PF01401">
    <property type="entry name" value="Peptidase_M2"/>
    <property type="match status" value="1"/>
</dbReference>
<evidence type="ECO:0000256" key="14">
    <source>
        <dbReference type="ARBA" id="ARBA00039858"/>
    </source>
</evidence>
<evidence type="ECO:0000256" key="9">
    <source>
        <dbReference type="ARBA" id="ARBA00023049"/>
    </source>
</evidence>
<comment type="similarity">
    <text evidence="2 22">Belongs to the peptidase M2 family.</text>
</comment>
<evidence type="ECO:0000256" key="17">
    <source>
        <dbReference type="PIRSR" id="PIRSR601548-1"/>
    </source>
</evidence>
<evidence type="ECO:0000256" key="12">
    <source>
        <dbReference type="ARBA" id="ARBA00036868"/>
    </source>
</evidence>
<feature type="active site" description="Proton acceptor 2" evidence="20">
    <location>
        <position position="105"/>
    </location>
</feature>
<reference evidence="23" key="1">
    <citation type="submission" date="2021-06" db="EMBL/GenBank/DDBJ databases">
        <authorList>
            <person name="Hodson N. C."/>
            <person name="Mongue J. A."/>
            <person name="Jaron S. K."/>
        </authorList>
    </citation>
    <scope>NUCLEOTIDE SEQUENCE</scope>
</reference>
<keyword evidence="9" id="KW-0482">Metalloprotease</keyword>
<comment type="catalytic activity">
    <reaction evidence="12">
        <text>Release of a C-terminal dipeptide, oligopeptide-|-Xaa-Yaa, when Xaa is not Pro, and Yaa is neither Asp nor Glu. Thus, conversion of angiotensin I to angiotensin II, with increase in vasoconstrictor activity, but no action on angiotensin II.</text>
        <dbReference type="EC" id="3.4.15.1"/>
    </reaction>
</comment>
<dbReference type="EC" id="3.4.15.1" evidence="13"/>
<evidence type="ECO:0000256" key="8">
    <source>
        <dbReference type="ARBA" id="ARBA00022833"/>
    </source>
</evidence>
<proteinExistence type="inferred from homology"/>
<keyword evidence="24" id="KW-1185">Reference proteome</keyword>
<evidence type="ECO:0000313" key="23">
    <source>
        <dbReference type="EMBL" id="CAG7727489.1"/>
    </source>
</evidence>
<dbReference type="Proteomes" id="UP000708208">
    <property type="component" value="Unassembled WGS sequence"/>
</dbReference>
<evidence type="ECO:0000256" key="20">
    <source>
        <dbReference type="PIRSR" id="PIRSR601548-6"/>
    </source>
</evidence>
<dbReference type="AlphaFoldDB" id="A0A8J2P1F8"/>
<evidence type="ECO:0000256" key="13">
    <source>
        <dbReference type="ARBA" id="ARBA00038977"/>
    </source>
</evidence>
<evidence type="ECO:0000256" key="7">
    <source>
        <dbReference type="ARBA" id="ARBA00022801"/>
    </source>
</evidence>
<dbReference type="PANTHER" id="PTHR10514:SF27">
    <property type="entry name" value="ANGIOTENSIN-CONVERTING ENZYME"/>
    <property type="match status" value="1"/>
</dbReference>
<dbReference type="GO" id="GO:0006508">
    <property type="term" value="P:proteolysis"/>
    <property type="evidence" value="ECO:0007669"/>
    <property type="project" value="UniProtKB-KW"/>
</dbReference>
<evidence type="ECO:0000256" key="10">
    <source>
        <dbReference type="ARBA" id="ARBA00023157"/>
    </source>
</evidence>
<evidence type="ECO:0000256" key="2">
    <source>
        <dbReference type="ARBA" id="ARBA00008139"/>
    </source>
</evidence>